<name>A0A285VCS8_9MICO</name>
<dbReference type="AlphaFoldDB" id="A0A285VCS8"/>
<reference evidence="2" key="1">
    <citation type="submission" date="2017-08" db="EMBL/GenBank/DDBJ databases">
        <authorList>
            <person name="Varghese N."/>
            <person name="Submissions S."/>
        </authorList>
    </citation>
    <scope>NUCLEOTIDE SEQUENCE [LARGE SCALE GENOMIC DNA]</scope>
    <source>
        <strain evidence="2">USBA17B2</strain>
    </source>
</reference>
<dbReference type="Proteomes" id="UP000219688">
    <property type="component" value="Unassembled WGS sequence"/>
</dbReference>
<protein>
    <recommendedName>
        <fullName evidence="3">Phosphodiesterase</fullName>
    </recommendedName>
</protein>
<keyword evidence="2" id="KW-1185">Reference proteome</keyword>
<dbReference type="Pfam" id="PF19461">
    <property type="entry name" value="DUF5998"/>
    <property type="match status" value="1"/>
</dbReference>
<organism evidence="1 2">
    <name type="scientific">Ornithinimicrobium cerasi</name>
    <dbReference type="NCBI Taxonomy" id="2248773"/>
    <lineage>
        <taxon>Bacteria</taxon>
        <taxon>Bacillati</taxon>
        <taxon>Actinomycetota</taxon>
        <taxon>Actinomycetes</taxon>
        <taxon>Micrococcales</taxon>
        <taxon>Ornithinimicrobiaceae</taxon>
        <taxon>Ornithinimicrobium</taxon>
    </lineage>
</organism>
<dbReference type="EMBL" id="OBQK01000001">
    <property type="protein sequence ID" value="SOC51378.1"/>
    <property type="molecule type" value="Genomic_DNA"/>
</dbReference>
<evidence type="ECO:0000313" key="1">
    <source>
        <dbReference type="EMBL" id="SOC51378.1"/>
    </source>
</evidence>
<sequence length="195" mass="21261">MGPMVRRLRSPLPDSLVTDIEEAGYLPAVVHDVVLTAVGRDQVVSHLVHAETTFDEQAVRNHLTVLVLTDRRLVIAHADDHEGPERQRMATATSETVPLRQVRGVMLTHVVPDPENYDGSLDGRAITLTLGWGAVSRVDLLPGLCEDPECEGDHGYEGTISSDDISLRVAAESDGVDRLERALAFAQELSARLGR</sequence>
<accession>A0A285VCS8</accession>
<proteinExistence type="predicted"/>
<evidence type="ECO:0008006" key="3">
    <source>
        <dbReference type="Google" id="ProtNLM"/>
    </source>
</evidence>
<dbReference type="STRING" id="1122622.GCA_000421185_01584"/>
<evidence type="ECO:0000313" key="2">
    <source>
        <dbReference type="Proteomes" id="UP000219688"/>
    </source>
</evidence>
<dbReference type="InterPro" id="IPR046040">
    <property type="entry name" value="DUF5998"/>
</dbReference>
<gene>
    <name evidence="1" type="ORF">SAMN05421879_101169</name>
</gene>